<dbReference type="GO" id="GO:0042281">
    <property type="term" value="F:dolichyl pyrophosphate Man9GlcNAc2 alpha-1,3-glucosyltransferase activity"/>
    <property type="evidence" value="ECO:0007669"/>
    <property type="project" value="UniProtKB-EC"/>
</dbReference>
<accession>A0A180GW01</accession>
<feature type="transmembrane region" description="Helical" evidence="13">
    <location>
        <begin position="200"/>
        <end position="220"/>
    </location>
</feature>
<comment type="subcellular location">
    <subcellularLocation>
        <location evidence="1">Endoplasmic reticulum membrane</location>
        <topology evidence="1">Multi-pass membrane protein</topology>
    </subcellularLocation>
</comment>
<evidence type="ECO:0000256" key="12">
    <source>
        <dbReference type="SAM" id="MobiDB-lite"/>
    </source>
</evidence>
<feature type="transmembrane region" description="Helical" evidence="13">
    <location>
        <begin position="649"/>
        <end position="668"/>
    </location>
</feature>
<feature type="region of interest" description="Disordered" evidence="12">
    <location>
        <begin position="692"/>
        <end position="953"/>
    </location>
</feature>
<dbReference type="PANTHER" id="PTHR12413:SF1">
    <property type="entry name" value="DOLICHYL PYROPHOSPHATE MAN9GLCNAC2 ALPHA-1,3-GLUCOSYLTRANSFERASE"/>
    <property type="match status" value="1"/>
</dbReference>
<evidence type="ECO:0000256" key="8">
    <source>
        <dbReference type="ARBA" id="ARBA00022824"/>
    </source>
</evidence>
<evidence type="ECO:0000313" key="15">
    <source>
        <dbReference type="EnsemblFungi" id="PTTG_08090-t43_1-p1"/>
    </source>
</evidence>
<name>A0A180GW01_PUCT1</name>
<organism evidence="14">
    <name type="scientific">Puccinia triticina (isolate 1-1 / race 1 (BBBD))</name>
    <name type="common">Brown leaf rust fungus</name>
    <dbReference type="NCBI Taxonomy" id="630390"/>
    <lineage>
        <taxon>Eukaryota</taxon>
        <taxon>Fungi</taxon>
        <taxon>Dikarya</taxon>
        <taxon>Basidiomycota</taxon>
        <taxon>Pucciniomycotina</taxon>
        <taxon>Pucciniomycetes</taxon>
        <taxon>Pucciniales</taxon>
        <taxon>Pucciniaceae</taxon>
        <taxon>Puccinia</taxon>
    </lineage>
</organism>
<feature type="compositionally biased region" description="Polar residues" evidence="12">
    <location>
        <begin position="795"/>
        <end position="807"/>
    </location>
</feature>
<feature type="transmembrane region" description="Helical" evidence="13">
    <location>
        <begin position="452"/>
        <end position="476"/>
    </location>
</feature>
<comment type="pathway">
    <text evidence="2">Protein modification; protein glycosylation.</text>
</comment>
<dbReference type="InterPro" id="IPR004856">
    <property type="entry name" value="Glyco_trans_ALG6/ALG8"/>
</dbReference>
<evidence type="ECO:0000256" key="11">
    <source>
        <dbReference type="ARBA" id="ARBA00032921"/>
    </source>
</evidence>
<feature type="region of interest" description="Disordered" evidence="12">
    <location>
        <begin position="1"/>
        <end position="67"/>
    </location>
</feature>
<feature type="transmembrane region" description="Helical" evidence="13">
    <location>
        <begin position="358"/>
        <end position="375"/>
    </location>
</feature>
<keyword evidence="16" id="KW-1185">Reference proteome</keyword>
<feature type="transmembrane region" description="Helical" evidence="13">
    <location>
        <begin position="382"/>
        <end position="403"/>
    </location>
</feature>
<dbReference type="Proteomes" id="UP000005240">
    <property type="component" value="Unassembled WGS sequence"/>
</dbReference>
<dbReference type="AlphaFoldDB" id="A0A180GW01"/>
<evidence type="ECO:0000256" key="9">
    <source>
        <dbReference type="ARBA" id="ARBA00022989"/>
    </source>
</evidence>
<dbReference type="VEuPathDB" id="FungiDB:PTTG_08090"/>
<feature type="compositionally biased region" description="Basic and acidic residues" evidence="12">
    <location>
        <begin position="919"/>
        <end position="932"/>
    </location>
</feature>
<keyword evidence="9 13" id="KW-1133">Transmembrane helix</keyword>
<evidence type="ECO:0000256" key="3">
    <source>
        <dbReference type="ARBA" id="ARBA00008715"/>
    </source>
</evidence>
<dbReference type="EMBL" id="ADAS02000016">
    <property type="protein sequence ID" value="OAV96940.1"/>
    <property type="molecule type" value="Genomic_DNA"/>
</dbReference>
<reference evidence="15" key="4">
    <citation type="submission" date="2025-05" db="UniProtKB">
        <authorList>
            <consortium name="EnsemblFungi"/>
        </authorList>
    </citation>
    <scope>IDENTIFICATION</scope>
    <source>
        <strain evidence="15">isolate 1-1 / race 1 (BBBD)</strain>
    </source>
</reference>
<evidence type="ECO:0000256" key="10">
    <source>
        <dbReference type="ARBA" id="ARBA00023136"/>
    </source>
</evidence>
<feature type="transmembrane region" description="Helical" evidence="13">
    <location>
        <begin position="618"/>
        <end position="637"/>
    </location>
</feature>
<keyword evidence="7 13" id="KW-0812">Transmembrane</keyword>
<dbReference type="PANTHER" id="PTHR12413">
    <property type="entry name" value="DOLICHYL GLYCOSYLTRANSFERASE"/>
    <property type="match status" value="1"/>
</dbReference>
<feature type="transmembrane region" description="Helical" evidence="13">
    <location>
        <begin position="292"/>
        <end position="312"/>
    </location>
</feature>
<evidence type="ECO:0000256" key="4">
    <source>
        <dbReference type="ARBA" id="ARBA00011937"/>
    </source>
</evidence>
<protein>
    <recommendedName>
        <fullName evidence="4">dolichyl-P-Glc:Man9GlcNAc2-PP-dolichol alpha-1,3-glucosyltransferase</fullName>
        <ecNumber evidence="4">2.4.1.267</ecNumber>
    </recommendedName>
    <alternativeName>
        <fullName evidence="11">Dol-P-Glc:Man(9)GlcNAc(2)-PP-Dol alpha-1,3-glucosyltransferase</fullName>
    </alternativeName>
</protein>
<feature type="compositionally biased region" description="Basic and acidic residues" evidence="12">
    <location>
        <begin position="841"/>
        <end position="863"/>
    </location>
</feature>
<dbReference type="Pfam" id="PF03155">
    <property type="entry name" value="Alg6_Alg8"/>
    <property type="match status" value="1"/>
</dbReference>
<feature type="compositionally biased region" description="Basic and acidic residues" evidence="12">
    <location>
        <begin position="901"/>
        <end position="912"/>
    </location>
</feature>
<evidence type="ECO:0000256" key="7">
    <source>
        <dbReference type="ARBA" id="ARBA00022692"/>
    </source>
</evidence>
<feature type="compositionally biased region" description="Basic and acidic residues" evidence="12">
    <location>
        <begin position="692"/>
        <end position="716"/>
    </location>
</feature>
<evidence type="ECO:0000256" key="5">
    <source>
        <dbReference type="ARBA" id="ARBA00022676"/>
    </source>
</evidence>
<dbReference type="OrthoDB" id="5589195at2759"/>
<evidence type="ECO:0000256" key="13">
    <source>
        <dbReference type="SAM" id="Phobius"/>
    </source>
</evidence>
<evidence type="ECO:0000256" key="1">
    <source>
        <dbReference type="ARBA" id="ARBA00004477"/>
    </source>
</evidence>
<evidence type="ECO:0000256" key="6">
    <source>
        <dbReference type="ARBA" id="ARBA00022679"/>
    </source>
</evidence>
<keyword evidence="5" id="KW-0328">Glycosyltransferase</keyword>
<feature type="compositionally biased region" description="Basic and acidic residues" evidence="12">
    <location>
        <begin position="877"/>
        <end position="886"/>
    </location>
</feature>
<dbReference type="EC" id="2.4.1.267" evidence="4"/>
<dbReference type="EnsemblFungi" id="PTTG_08090-t43_1">
    <property type="protein sequence ID" value="PTTG_08090-t43_1-p1"/>
    <property type="gene ID" value="PTTG_08090"/>
</dbReference>
<evidence type="ECO:0000313" key="14">
    <source>
        <dbReference type="EMBL" id="OAV96940.1"/>
    </source>
</evidence>
<reference evidence="14" key="1">
    <citation type="submission" date="2009-11" db="EMBL/GenBank/DDBJ databases">
        <authorList>
            <consortium name="The Broad Institute Genome Sequencing Platform"/>
            <person name="Ward D."/>
            <person name="Feldgarden M."/>
            <person name="Earl A."/>
            <person name="Young S.K."/>
            <person name="Zeng Q."/>
            <person name="Koehrsen M."/>
            <person name="Alvarado L."/>
            <person name="Berlin A."/>
            <person name="Bochicchio J."/>
            <person name="Borenstein D."/>
            <person name="Chapman S.B."/>
            <person name="Chen Z."/>
            <person name="Engels R."/>
            <person name="Freedman E."/>
            <person name="Gellesch M."/>
            <person name="Goldberg J."/>
            <person name="Griggs A."/>
            <person name="Gujja S."/>
            <person name="Heilman E."/>
            <person name="Heiman D."/>
            <person name="Hepburn T."/>
            <person name="Howarth C."/>
            <person name="Jen D."/>
            <person name="Larson L."/>
            <person name="Lewis B."/>
            <person name="Mehta T."/>
            <person name="Park D."/>
            <person name="Pearson M."/>
            <person name="Roberts A."/>
            <person name="Saif S."/>
            <person name="Shea T."/>
            <person name="Shenoy N."/>
            <person name="Sisk P."/>
            <person name="Stolte C."/>
            <person name="Sykes S."/>
            <person name="Thomson T."/>
            <person name="Walk T."/>
            <person name="White J."/>
            <person name="Yandava C."/>
            <person name="Izard J."/>
            <person name="Baranova O.V."/>
            <person name="Blanton J.M."/>
            <person name="Tanner A.C."/>
            <person name="Dewhirst F.E."/>
            <person name="Haas B."/>
            <person name="Nusbaum C."/>
            <person name="Birren B."/>
        </authorList>
    </citation>
    <scope>NUCLEOTIDE SEQUENCE [LARGE SCALE GENOMIC DNA]</scope>
    <source>
        <strain evidence="14">1-1 BBBD Race 1</strain>
    </source>
</reference>
<keyword evidence="8" id="KW-0256">Endoplasmic reticulum</keyword>
<keyword evidence="10 13" id="KW-0472">Membrane</keyword>
<keyword evidence="6" id="KW-0808">Transferase</keyword>
<proteinExistence type="inferred from homology"/>
<feature type="transmembrane region" description="Helical" evidence="13">
    <location>
        <begin position="324"/>
        <end position="352"/>
    </location>
</feature>
<evidence type="ECO:0000256" key="2">
    <source>
        <dbReference type="ARBA" id="ARBA00004922"/>
    </source>
</evidence>
<sequence length="977" mass="109998">MSSSSSSSSRFPNPADHASHQQQPKRHQSKHQLQPASALRLRSRHQVDNSTTPATTHQRRLSTYSTSSTVLTNITSSETYSSLLKQIRSSDPSSTPSNYHEQQRLAIASYGAQSPIRKTIGTLIKSGQSRSSIILYSILFILLWKSLVGLGHYSGHRSPPLFGDLEAQRHWMALTVQLKLKQWYSFDLQYWGLDYPPLTAYHSLVLGYLARLVDPAFVLLRPPSNHPNGWGEELHQQLKLFLRSSVLASELLLWIPIVLIYHFKTFTFNSSSLDTSNHLSHTSNPPRLSNGLWLGAMYSVLVVLLNPNLILIDNGHFQFNSIMLGLTLASVTCFYGGHDLLGAVMFVCSLAFKQMALYYSPAIFAYLFGKCLYLGHPRGTKLFTRLALISTGSTILLFAPFIFNSDFPLAIIQVIQRIFPIGRGLFEDKVGNFWCTLNLFIKVRTLASVKTLANIALLFTLGAVLPVILLLTILSWKLNPSPPSISSSSSSSSKVSLLTSDPSNPIPKTVELLPLALYNSSIGFYLFSFQVHEKSILLPVLPLLLILSRHHRNRKRGQLVNWQDWDIICLISNVSVFSMWPLLKREQLGVQYMVSIISYNHLIGYSPLKLIKRSTGNLVSLGIMSIYLAMIGIHLSEQLIKPPARLPDLFVVLNHSLSFVVFSASYLWSLLRIYEEAWTLVGFGRLSHHLPEPAHPSETKSLEQEHDKREFEKDQAEGSMSEVNEEDEDPSEALQLKLPAKRSSSLQQQRRKKKKSGSDSEGEELKSRSFGATPRMLKGGPLPQRMLKEPAGSGSRPSSKVMISSPSGEKLMNRIKNRLLVSASRSASPSSSSSTNQRSSSAEDRRGPGSKGKEKEDENKLDDQGGNPARGGQSDDSYSKDLEYHSPQHHHHHLQNLVAVTERDERRQPDKQEQEEEGRDERRREQRERERQNLSSSPYRLESAWEQALRQSREEAIRRRREELLATRTPTNSSSKR</sequence>
<reference evidence="14" key="2">
    <citation type="submission" date="2016-05" db="EMBL/GenBank/DDBJ databases">
        <title>Comparative analysis highlights variable genome content of wheat rusts and divergence of the mating loci.</title>
        <authorList>
            <person name="Cuomo C.A."/>
            <person name="Bakkeren G."/>
            <person name="Szabo L."/>
            <person name="Khalil H."/>
            <person name="Joly D."/>
            <person name="Goldberg J."/>
            <person name="Young S."/>
            <person name="Zeng Q."/>
            <person name="Fellers J."/>
        </authorList>
    </citation>
    <scope>NUCLEOTIDE SEQUENCE [LARGE SCALE GENOMIC DNA]</scope>
    <source>
        <strain evidence="14">1-1 BBBD Race 1</strain>
    </source>
</reference>
<dbReference type="GO" id="GO:0005789">
    <property type="term" value="C:endoplasmic reticulum membrane"/>
    <property type="evidence" value="ECO:0007669"/>
    <property type="project" value="UniProtKB-SubCell"/>
</dbReference>
<reference evidence="15 16" key="3">
    <citation type="journal article" date="2017" name="G3 (Bethesda)">
        <title>Comparative analysis highlights variable genome content of wheat rusts and divergence of the mating loci.</title>
        <authorList>
            <person name="Cuomo C.A."/>
            <person name="Bakkeren G."/>
            <person name="Khalil H.B."/>
            <person name="Panwar V."/>
            <person name="Joly D."/>
            <person name="Linning R."/>
            <person name="Sakthikumar S."/>
            <person name="Song X."/>
            <person name="Adiconis X."/>
            <person name="Fan L."/>
            <person name="Goldberg J.M."/>
            <person name="Levin J.Z."/>
            <person name="Young S."/>
            <person name="Zeng Q."/>
            <person name="Anikster Y."/>
            <person name="Bruce M."/>
            <person name="Wang M."/>
            <person name="Yin C."/>
            <person name="McCallum B."/>
            <person name="Szabo L.J."/>
            <person name="Hulbert S."/>
            <person name="Chen X."/>
            <person name="Fellers J.P."/>
        </authorList>
    </citation>
    <scope>NUCLEOTIDE SEQUENCE</scope>
    <source>
        <strain evidence="16">Isolate 1-1 / race 1 (BBBD)</strain>
        <strain evidence="15">isolate 1-1 / race 1 (BBBD)</strain>
    </source>
</reference>
<feature type="transmembrane region" description="Helical" evidence="13">
    <location>
        <begin position="133"/>
        <end position="153"/>
    </location>
</feature>
<feature type="transmembrane region" description="Helical" evidence="13">
    <location>
        <begin position="522"/>
        <end position="545"/>
    </location>
</feature>
<feature type="compositionally biased region" description="Low complexity" evidence="12">
    <location>
        <begin position="822"/>
        <end position="840"/>
    </location>
</feature>
<comment type="similarity">
    <text evidence="3">Belongs to the ALG6/ALG8 glucosyltransferase family.</text>
</comment>
<evidence type="ECO:0000313" key="16">
    <source>
        <dbReference type="Proteomes" id="UP000005240"/>
    </source>
</evidence>
<gene>
    <name evidence="14" type="ORF">PTTG_08090</name>
</gene>
<feature type="transmembrane region" description="Helical" evidence="13">
    <location>
        <begin position="240"/>
        <end position="263"/>
    </location>
</feature>
<dbReference type="UniPathway" id="UPA00378"/>